<evidence type="ECO:0000256" key="5">
    <source>
        <dbReference type="ARBA" id="ARBA00022982"/>
    </source>
</evidence>
<dbReference type="SUPFAM" id="SSF54292">
    <property type="entry name" value="2Fe-2S ferredoxin-like"/>
    <property type="match status" value="1"/>
</dbReference>
<feature type="compositionally biased region" description="Acidic residues" evidence="9">
    <location>
        <begin position="77"/>
        <end position="89"/>
    </location>
</feature>
<proteinExistence type="inferred from homology"/>
<dbReference type="PROSITE" id="PS51085">
    <property type="entry name" value="2FE2S_FER_2"/>
    <property type="match status" value="1"/>
</dbReference>
<keyword evidence="4" id="KW-0479">Metal-binding</keyword>
<keyword evidence="12" id="KW-1185">Reference proteome</keyword>
<dbReference type="InterPro" id="IPR036010">
    <property type="entry name" value="2Fe-2S_ferredoxin-like_sf"/>
</dbReference>
<dbReference type="EMBL" id="JBHTBF010000002">
    <property type="protein sequence ID" value="MFC7316972.1"/>
    <property type="molecule type" value="Genomic_DNA"/>
</dbReference>
<evidence type="ECO:0000256" key="8">
    <source>
        <dbReference type="ARBA" id="ARBA00034078"/>
    </source>
</evidence>
<keyword evidence="5" id="KW-0249">Electron transport</keyword>
<organism evidence="11 12">
    <name type="scientific">Halomarina halobia</name>
    <dbReference type="NCBI Taxonomy" id="3033386"/>
    <lineage>
        <taxon>Archaea</taxon>
        <taxon>Methanobacteriati</taxon>
        <taxon>Methanobacteriota</taxon>
        <taxon>Stenosarchaea group</taxon>
        <taxon>Halobacteria</taxon>
        <taxon>Halobacteriales</taxon>
        <taxon>Natronomonadaceae</taxon>
        <taxon>Halomarina</taxon>
    </lineage>
</organism>
<evidence type="ECO:0000256" key="3">
    <source>
        <dbReference type="ARBA" id="ARBA00022714"/>
    </source>
</evidence>
<dbReference type="GeneID" id="79316376"/>
<dbReference type="GO" id="GO:0046872">
    <property type="term" value="F:metal ion binding"/>
    <property type="evidence" value="ECO:0007669"/>
    <property type="project" value="UniProtKB-KW"/>
</dbReference>
<evidence type="ECO:0000256" key="2">
    <source>
        <dbReference type="ARBA" id="ARBA00022448"/>
    </source>
</evidence>
<evidence type="ECO:0000313" key="11">
    <source>
        <dbReference type="EMBL" id="MFC7316972.1"/>
    </source>
</evidence>
<feature type="region of interest" description="Disordered" evidence="9">
    <location>
        <begin position="71"/>
        <end position="96"/>
    </location>
</feature>
<dbReference type="InterPro" id="IPR001041">
    <property type="entry name" value="2Fe-2S_ferredoxin-type"/>
</dbReference>
<keyword evidence="3" id="KW-0001">2Fe-2S</keyword>
<evidence type="ECO:0000256" key="4">
    <source>
        <dbReference type="ARBA" id="ARBA00022723"/>
    </source>
</evidence>
<dbReference type="Pfam" id="PF00111">
    <property type="entry name" value="Fer2"/>
    <property type="match status" value="1"/>
</dbReference>
<dbReference type="GO" id="GO:0051537">
    <property type="term" value="F:2 iron, 2 sulfur cluster binding"/>
    <property type="evidence" value="ECO:0007669"/>
    <property type="project" value="UniProtKB-KW"/>
</dbReference>
<evidence type="ECO:0000256" key="6">
    <source>
        <dbReference type="ARBA" id="ARBA00023004"/>
    </source>
</evidence>
<dbReference type="AlphaFoldDB" id="A0ABD6A9F5"/>
<comment type="cofactor">
    <cofactor evidence="8">
        <name>[2Fe-2S] cluster</name>
        <dbReference type="ChEBI" id="CHEBI:190135"/>
    </cofactor>
</comment>
<dbReference type="Gene3D" id="3.10.20.30">
    <property type="match status" value="1"/>
</dbReference>
<protein>
    <submittedName>
        <fullName evidence="11">2Fe-2S iron-sulfur cluster-binding protein</fullName>
    </submittedName>
</protein>
<name>A0ABD6A9F5_9EURY</name>
<evidence type="ECO:0000256" key="9">
    <source>
        <dbReference type="SAM" id="MobiDB-lite"/>
    </source>
</evidence>
<dbReference type="PANTHER" id="PTHR43112:SF3">
    <property type="entry name" value="FERREDOXIN-2, CHLOROPLASTIC"/>
    <property type="match status" value="1"/>
</dbReference>
<comment type="similarity">
    <text evidence="1">Belongs to the 2Fe2S plant-type ferredoxin family.</text>
</comment>
<dbReference type="PANTHER" id="PTHR43112">
    <property type="entry name" value="FERREDOXIN"/>
    <property type="match status" value="1"/>
</dbReference>
<reference evidence="11 12" key="1">
    <citation type="journal article" date="2019" name="Int. J. Syst. Evol. Microbiol.">
        <title>The Global Catalogue of Microorganisms (GCM) 10K type strain sequencing project: providing services to taxonomists for standard genome sequencing and annotation.</title>
        <authorList>
            <consortium name="The Broad Institute Genomics Platform"/>
            <consortium name="The Broad Institute Genome Sequencing Center for Infectious Disease"/>
            <person name="Wu L."/>
            <person name="Ma J."/>
        </authorList>
    </citation>
    <scope>NUCLEOTIDE SEQUENCE [LARGE SCALE GENOMIC DNA]</scope>
    <source>
        <strain evidence="11 12">PSR21</strain>
    </source>
</reference>
<gene>
    <name evidence="11" type="ORF">ACFQPE_09205</name>
</gene>
<feature type="domain" description="2Fe-2S ferredoxin-type" evidence="10">
    <location>
        <begin position="103"/>
        <end position="196"/>
    </location>
</feature>
<keyword evidence="6" id="KW-0408">Iron</keyword>
<evidence type="ECO:0000256" key="7">
    <source>
        <dbReference type="ARBA" id="ARBA00023014"/>
    </source>
</evidence>
<evidence type="ECO:0000259" key="10">
    <source>
        <dbReference type="PROSITE" id="PS51085"/>
    </source>
</evidence>
<evidence type="ECO:0000256" key="1">
    <source>
        <dbReference type="ARBA" id="ARBA00007874"/>
    </source>
</evidence>
<dbReference type="InterPro" id="IPR012675">
    <property type="entry name" value="Beta-grasp_dom_sf"/>
</dbReference>
<keyword evidence="7" id="KW-0411">Iron-sulfur</keyword>
<evidence type="ECO:0000313" key="12">
    <source>
        <dbReference type="Proteomes" id="UP001596547"/>
    </source>
</evidence>
<dbReference type="CDD" id="cd00207">
    <property type="entry name" value="fer2"/>
    <property type="match status" value="1"/>
</dbReference>
<keyword evidence="2" id="KW-0813">Transport</keyword>
<dbReference type="Proteomes" id="UP001596547">
    <property type="component" value="Unassembled WGS sequence"/>
</dbReference>
<sequence>MVDPLLGIGLGALFTLIAVTLHVTRGTEWTPTEDISEEILERRAATVAETDFPEPMNRAIGAGGGAAGAVAAGEAGGELEEAGAEEAAGDDPSAIPDDEAEVFEIEYVKEGTTIEVKENETLLEAGEEEGWDLPYACRQGQCISCSGQITDGGHSEDYVVHHTNEMLGDEEMSEGYTLTCVAYPTADFSLQTGESP</sequence>
<dbReference type="RefSeq" id="WP_276303770.1">
    <property type="nucleotide sequence ID" value="NZ_CP119992.1"/>
</dbReference>
<comment type="caution">
    <text evidence="11">The sequence shown here is derived from an EMBL/GenBank/DDBJ whole genome shotgun (WGS) entry which is preliminary data.</text>
</comment>
<accession>A0ABD6A9F5</accession>